<comment type="similarity">
    <text evidence="1 4">Belongs to the short-chain dehydrogenases/reductases (SDR) family.</text>
</comment>
<dbReference type="GO" id="GO:0048038">
    <property type="term" value="F:quinone binding"/>
    <property type="evidence" value="ECO:0007669"/>
    <property type="project" value="TreeGrafter"/>
</dbReference>
<dbReference type="InterPro" id="IPR020904">
    <property type="entry name" value="Sc_DH/Rdtase_CS"/>
</dbReference>
<dbReference type="Proteomes" id="UP000669133">
    <property type="component" value="Unassembled WGS sequence"/>
</dbReference>
<dbReference type="InterPro" id="IPR002347">
    <property type="entry name" value="SDR_fam"/>
</dbReference>
<protein>
    <submittedName>
        <fullName evidence="5">Uncharacterized protein</fullName>
    </submittedName>
</protein>
<dbReference type="GO" id="GO:0006633">
    <property type="term" value="P:fatty acid biosynthetic process"/>
    <property type="evidence" value="ECO:0007669"/>
    <property type="project" value="TreeGrafter"/>
</dbReference>
<dbReference type="EMBL" id="JAEOAQ010000001">
    <property type="protein sequence ID" value="KAG5421039.1"/>
    <property type="molecule type" value="Genomic_DNA"/>
</dbReference>
<dbReference type="OrthoDB" id="417891at2759"/>
<evidence type="ECO:0000256" key="2">
    <source>
        <dbReference type="ARBA" id="ARBA00022857"/>
    </source>
</evidence>
<keyword evidence="3" id="KW-0560">Oxidoreductase</keyword>
<evidence type="ECO:0000313" key="5">
    <source>
        <dbReference type="EMBL" id="KAG5421039.1"/>
    </source>
</evidence>
<dbReference type="PANTHER" id="PTHR42760">
    <property type="entry name" value="SHORT-CHAIN DEHYDROGENASES/REDUCTASES FAMILY MEMBER"/>
    <property type="match status" value="1"/>
</dbReference>
<dbReference type="GeneID" id="93648758"/>
<dbReference type="CDD" id="cd05233">
    <property type="entry name" value="SDR_c"/>
    <property type="match status" value="1"/>
</dbReference>
<dbReference type="GO" id="GO:0016616">
    <property type="term" value="F:oxidoreductase activity, acting on the CH-OH group of donors, NAD or NADP as acceptor"/>
    <property type="evidence" value="ECO:0007669"/>
    <property type="project" value="TreeGrafter"/>
</dbReference>
<evidence type="ECO:0000256" key="4">
    <source>
        <dbReference type="RuleBase" id="RU000363"/>
    </source>
</evidence>
<comment type="caution">
    <text evidence="5">The sequence shown here is derived from an EMBL/GenBank/DDBJ whole genome shotgun (WGS) entry which is preliminary data.</text>
</comment>
<keyword evidence="6" id="KW-1185">Reference proteome</keyword>
<proteinExistence type="inferred from homology"/>
<dbReference type="PANTHER" id="PTHR42760:SF133">
    <property type="entry name" value="3-OXOACYL-[ACYL-CARRIER-PROTEIN] REDUCTASE"/>
    <property type="match status" value="1"/>
</dbReference>
<dbReference type="Pfam" id="PF00106">
    <property type="entry name" value="adh_short"/>
    <property type="match status" value="1"/>
</dbReference>
<evidence type="ECO:0000313" key="6">
    <source>
        <dbReference type="Proteomes" id="UP000669133"/>
    </source>
</evidence>
<dbReference type="SUPFAM" id="SSF51735">
    <property type="entry name" value="NAD(P)-binding Rossmann-fold domains"/>
    <property type="match status" value="1"/>
</dbReference>
<evidence type="ECO:0000256" key="3">
    <source>
        <dbReference type="ARBA" id="ARBA00023002"/>
    </source>
</evidence>
<sequence>MFKGQSALITGGSRGIGLAIAKKLAHQGASVTLLANHEAVLHQSVKLLSTEYNQQHSIQSMDLLQLLKQDYDSSKLQESLKAHTILVNCAGVTTHTLLQRTTQEQIKETINLNLIVPILLSQLCIKHMMRRRDHNPSILNIASVLSYTEHVLPGTSVYAASKAGLLGFTKSLANELKGRVRVNSLLPGLVKDTDMGKTVKGDLKVVSLDHVANKAAEVLIDPSVNGQCIVLE</sequence>
<dbReference type="Gene3D" id="3.40.50.720">
    <property type="entry name" value="NAD(P)-binding Rossmann-like Domain"/>
    <property type="match status" value="1"/>
</dbReference>
<dbReference type="AlphaFoldDB" id="A0A8H8DCQ3"/>
<accession>A0A8H8DCQ3</accession>
<dbReference type="PROSITE" id="PS00061">
    <property type="entry name" value="ADH_SHORT"/>
    <property type="match status" value="1"/>
</dbReference>
<evidence type="ECO:0000256" key="1">
    <source>
        <dbReference type="ARBA" id="ARBA00006484"/>
    </source>
</evidence>
<keyword evidence="2" id="KW-0521">NADP</keyword>
<reference evidence="5 6" key="1">
    <citation type="submission" date="2020-12" db="EMBL/GenBank/DDBJ databases">
        <title>Effect of drift, selection, and recombination on the evolution of hybrid genomes in Candida yeast pathogens.</title>
        <authorList>
            <person name="Mixao V."/>
            <person name="Ksiezopolska E."/>
            <person name="Saus E."/>
            <person name="Boekhout T."/>
            <person name="Gacser A."/>
            <person name="Gabaldon T."/>
        </authorList>
    </citation>
    <scope>NUCLEOTIDE SEQUENCE [LARGE SCALE GENOMIC DNA]</scope>
    <source>
        <strain evidence="5 6">BP57</strain>
    </source>
</reference>
<dbReference type="PRINTS" id="PR00081">
    <property type="entry name" value="GDHRDH"/>
</dbReference>
<name>A0A8H8DCQ3_9ASCO</name>
<dbReference type="RefSeq" id="XP_067550155.1">
    <property type="nucleotide sequence ID" value="XM_067690018.1"/>
</dbReference>
<organism evidence="5 6">
    <name type="scientific">Candida metapsilosis</name>
    <dbReference type="NCBI Taxonomy" id="273372"/>
    <lineage>
        <taxon>Eukaryota</taxon>
        <taxon>Fungi</taxon>
        <taxon>Dikarya</taxon>
        <taxon>Ascomycota</taxon>
        <taxon>Saccharomycotina</taxon>
        <taxon>Pichiomycetes</taxon>
        <taxon>Debaryomycetaceae</taxon>
        <taxon>Candida/Lodderomyces clade</taxon>
        <taxon>Candida</taxon>
    </lineage>
</organism>
<gene>
    <name evidence="5" type="ORF">I9W82_000129</name>
</gene>
<dbReference type="PRINTS" id="PR00080">
    <property type="entry name" value="SDRFAMILY"/>
</dbReference>
<dbReference type="InterPro" id="IPR036291">
    <property type="entry name" value="NAD(P)-bd_dom_sf"/>
</dbReference>